<dbReference type="Proteomes" id="UP001497444">
    <property type="component" value="Unassembled WGS sequence"/>
</dbReference>
<reference evidence="2" key="1">
    <citation type="submission" date="2024-02" db="EMBL/GenBank/DDBJ databases">
        <authorList>
            <consortium name="ELIXIR-Norway"/>
            <consortium name="Elixir Norway"/>
        </authorList>
    </citation>
    <scope>NUCLEOTIDE SEQUENCE</scope>
</reference>
<comment type="caution">
    <text evidence="2">The sequence shown here is derived from an EMBL/GenBank/DDBJ whole genome shotgun (WGS) entry which is preliminary data.</text>
</comment>
<sequence>MSANVCSYPASSCPPLGLIGHLFCVVVNFLFEWRLRSQSTRVKVKHSTTLGYICHLRSIPMVSSMLLFHGSQVVQKSRFSTARVPMDTCGMLYIKRFWKC</sequence>
<keyword evidence="1" id="KW-0472">Membrane</keyword>
<gene>
    <name evidence="2" type="ORF">CSSPJE1EN1_LOCUS24965</name>
</gene>
<feature type="non-terminal residue" evidence="2">
    <location>
        <position position="1"/>
    </location>
</feature>
<keyword evidence="1" id="KW-0812">Transmembrane</keyword>
<dbReference type="EMBL" id="CAXAQS010000006">
    <property type="protein sequence ID" value="CAK9249587.1"/>
    <property type="molecule type" value="Genomic_DNA"/>
</dbReference>
<name>A0ABP0V638_9BRYO</name>
<evidence type="ECO:0000256" key="1">
    <source>
        <dbReference type="SAM" id="Phobius"/>
    </source>
</evidence>
<evidence type="ECO:0000313" key="2">
    <source>
        <dbReference type="EMBL" id="CAK9249587.1"/>
    </source>
</evidence>
<protein>
    <submittedName>
        <fullName evidence="2">Uncharacterized protein</fullName>
    </submittedName>
</protein>
<evidence type="ECO:0000313" key="3">
    <source>
        <dbReference type="Proteomes" id="UP001497444"/>
    </source>
</evidence>
<feature type="transmembrane region" description="Helical" evidence="1">
    <location>
        <begin position="16"/>
        <end position="35"/>
    </location>
</feature>
<proteinExistence type="predicted"/>
<accession>A0ABP0V638</accession>
<keyword evidence="3" id="KW-1185">Reference proteome</keyword>
<keyword evidence="1" id="KW-1133">Transmembrane helix</keyword>
<organism evidence="2 3">
    <name type="scientific">Sphagnum jensenii</name>
    <dbReference type="NCBI Taxonomy" id="128206"/>
    <lineage>
        <taxon>Eukaryota</taxon>
        <taxon>Viridiplantae</taxon>
        <taxon>Streptophyta</taxon>
        <taxon>Embryophyta</taxon>
        <taxon>Bryophyta</taxon>
        <taxon>Sphagnophytina</taxon>
        <taxon>Sphagnopsida</taxon>
        <taxon>Sphagnales</taxon>
        <taxon>Sphagnaceae</taxon>
        <taxon>Sphagnum</taxon>
    </lineage>
</organism>
<feature type="non-terminal residue" evidence="2">
    <location>
        <position position="100"/>
    </location>
</feature>